<reference evidence="1 2" key="1">
    <citation type="submission" date="2022-05" db="EMBL/GenBank/DDBJ databases">
        <title>Chromosome-level reference genomes for two strains of Caenorhabditis briggsae: an improved platform for comparative genomics.</title>
        <authorList>
            <person name="Stevens L."/>
            <person name="Andersen E.C."/>
        </authorList>
    </citation>
    <scope>NUCLEOTIDE SEQUENCE [LARGE SCALE GENOMIC DNA]</scope>
    <source>
        <strain evidence="1">QX1410_ONT</strain>
        <tissue evidence="1">Whole-organism</tissue>
    </source>
</reference>
<dbReference type="Proteomes" id="UP000827892">
    <property type="component" value="Chromosome X"/>
</dbReference>
<dbReference type="EMBL" id="CP090896">
    <property type="protein sequence ID" value="ULT81304.1"/>
    <property type="molecule type" value="Genomic_DNA"/>
</dbReference>
<gene>
    <name evidence="1" type="ORF">L3Y34_011291</name>
</gene>
<protein>
    <submittedName>
        <fullName evidence="1">Uncharacterized protein</fullName>
    </submittedName>
</protein>
<evidence type="ECO:0000313" key="2">
    <source>
        <dbReference type="Proteomes" id="UP000827892"/>
    </source>
</evidence>
<evidence type="ECO:0000313" key="1">
    <source>
        <dbReference type="EMBL" id="ULT81304.1"/>
    </source>
</evidence>
<accession>A0AAE8ZPT5</accession>
<proteinExistence type="predicted"/>
<dbReference type="AlphaFoldDB" id="A0AAE8ZPT5"/>
<name>A0AAE8ZPT5_CAEBR</name>
<sequence>MTELTVELNKDDTKDFILIYKNENSEEKIMLHLDFKPKQEETSDKKRTSVLLVVDLVKHIKGPYEDPKKLLVQHMMKTFEFTKKTLDCNRKIDDFQRLFPQSC</sequence>
<organism evidence="1 2">
    <name type="scientific">Caenorhabditis briggsae</name>
    <dbReference type="NCBI Taxonomy" id="6238"/>
    <lineage>
        <taxon>Eukaryota</taxon>
        <taxon>Metazoa</taxon>
        <taxon>Ecdysozoa</taxon>
        <taxon>Nematoda</taxon>
        <taxon>Chromadorea</taxon>
        <taxon>Rhabditida</taxon>
        <taxon>Rhabditina</taxon>
        <taxon>Rhabditomorpha</taxon>
        <taxon>Rhabditoidea</taxon>
        <taxon>Rhabditidae</taxon>
        <taxon>Peloderinae</taxon>
        <taxon>Caenorhabditis</taxon>
    </lineage>
</organism>